<dbReference type="InterPro" id="IPR024920">
    <property type="entry name" value="Dihydroorotate_DH_1"/>
</dbReference>
<feature type="binding site" evidence="14">
    <location>
        <position position="125"/>
    </location>
    <ligand>
        <name>substrate</name>
    </ligand>
</feature>
<evidence type="ECO:0000256" key="6">
    <source>
        <dbReference type="ARBA" id="ARBA00011669"/>
    </source>
</evidence>
<comment type="catalytic activity">
    <reaction evidence="14">
        <text>(S)-dihydroorotate + A = orotate + AH2</text>
        <dbReference type="Rhea" id="RHEA:18073"/>
        <dbReference type="ChEBI" id="CHEBI:13193"/>
        <dbReference type="ChEBI" id="CHEBI:17499"/>
        <dbReference type="ChEBI" id="CHEBI:30839"/>
        <dbReference type="ChEBI" id="CHEBI:30864"/>
    </reaction>
</comment>
<dbReference type="STRING" id="269670.SAMN02982927_01903"/>
<comment type="pathway">
    <text evidence="4">Pyrimidine metabolism; UMP biosynthesis via de novo pathway; orotate from (S)-dihydroorotate (NAD(+) route): step 1/1.</text>
</comment>
<feature type="binding site" evidence="14">
    <location>
        <position position="163"/>
    </location>
    <ligand>
        <name>FMN</name>
        <dbReference type="ChEBI" id="CHEBI:58210"/>
    </ligand>
</feature>
<dbReference type="EC" id="1.3.-.-" evidence="14"/>
<dbReference type="FunFam" id="3.20.20.70:FF:000027">
    <property type="entry name" value="Dihydropyrimidine dehydrogenase [NADP(+)]"/>
    <property type="match status" value="1"/>
</dbReference>
<evidence type="ECO:0000256" key="11">
    <source>
        <dbReference type="ARBA" id="ARBA00022975"/>
    </source>
</evidence>
<dbReference type="GO" id="GO:0006207">
    <property type="term" value="P:'de novo' pyrimidine nucleobase biosynthetic process"/>
    <property type="evidence" value="ECO:0007669"/>
    <property type="project" value="InterPro"/>
</dbReference>
<dbReference type="InterPro" id="IPR033888">
    <property type="entry name" value="DHOD_1B"/>
</dbReference>
<proteinExistence type="inferred from homology"/>
<evidence type="ECO:0000256" key="14">
    <source>
        <dbReference type="HAMAP-Rule" id="MF_00224"/>
    </source>
</evidence>
<dbReference type="SUPFAM" id="SSF51395">
    <property type="entry name" value="FMN-linked oxidoreductases"/>
    <property type="match status" value="1"/>
</dbReference>
<dbReference type="OrthoDB" id="9802377at2"/>
<evidence type="ECO:0000256" key="7">
    <source>
        <dbReference type="ARBA" id="ARBA00011738"/>
    </source>
</evidence>
<feature type="binding site" evidence="14">
    <location>
        <begin position="263"/>
        <end position="264"/>
    </location>
    <ligand>
        <name>FMN</name>
        <dbReference type="ChEBI" id="CHEBI:58210"/>
    </ligand>
</feature>
<dbReference type="PANTHER" id="PTHR48109:SF1">
    <property type="entry name" value="DIHYDROOROTATE DEHYDROGENASE (FUMARATE)"/>
    <property type="match status" value="1"/>
</dbReference>
<keyword evidence="8 14" id="KW-0963">Cytoplasm</keyword>
<evidence type="ECO:0000256" key="8">
    <source>
        <dbReference type="ARBA" id="ARBA00022490"/>
    </source>
</evidence>
<keyword evidence="10 14" id="KW-0288">FMN</keyword>
<dbReference type="InterPro" id="IPR049622">
    <property type="entry name" value="Dihydroorotate_DH_I"/>
</dbReference>
<keyword evidence="12 14" id="KW-0560">Oxidoreductase</keyword>
<reference evidence="17" key="1">
    <citation type="submission" date="2016-10" db="EMBL/GenBank/DDBJ databases">
        <authorList>
            <person name="Varghese N."/>
            <person name="Submissions S."/>
        </authorList>
    </citation>
    <scope>NUCLEOTIDE SEQUENCE [LARGE SCALE GENOMIC DNA]</scope>
    <source>
        <strain evidence="17">ATCC 700379</strain>
    </source>
</reference>
<feature type="binding site" evidence="14">
    <location>
        <begin position="241"/>
        <end position="242"/>
    </location>
    <ligand>
        <name>FMN</name>
        <dbReference type="ChEBI" id="CHEBI:58210"/>
    </ligand>
</feature>
<feature type="binding site" evidence="14">
    <location>
        <begin position="67"/>
        <end position="71"/>
    </location>
    <ligand>
        <name>substrate</name>
    </ligand>
</feature>
<comment type="cofactor">
    <cofactor evidence="14">
        <name>FMN</name>
        <dbReference type="ChEBI" id="CHEBI:58210"/>
    </cofactor>
    <text evidence="14">Binds 1 FMN per subunit.</text>
</comment>
<dbReference type="InterPro" id="IPR001295">
    <property type="entry name" value="Dihydroorotate_DH_CS"/>
</dbReference>
<dbReference type="PIRSF" id="PIRSF000164">
    <property type="entry name" value="DHO_oxidase"/>
    <property type="match status" value="1"/>
</dbReference>
<dbReference type="GO" id="GO:0044205">
    <property type="term" value="P:'de novo' UMP biosynthetic process"/>
    <property type="evidence" value="ECO:0007669"/>
    <property type="project" value="UniProtKB-UniRule"/>
</dbReference>
<dbReference type="NCBIfam" id="TIGR01037">
    <property type="entry name" value="pyrD_sub1_fam"/>
    <property type="match status" value="1"/>
</dbReference>
<comment type="similarity">
    <text evidence="5 14">Belongs to the dihydroorotate dehydrogenase family. Type 1 subfamily.</text>
</comment>
<dbReference type="UniPathway" id="UPA00070">
    <property type="reaction ID" value="UER00945"/>
</dbReference>
<dbReference type="PROSITE" id="PS00911">
    <property type="entry name" value="DHODEHASE_1"/>
    <property type="match status" value="1"/>
</dbReference>
<dbReference type="GO" id="GO:0005737">
    <property type="term" value="C:cytoplasm"/>
    <property type="evidence" value="ECO:0007669"/>
    <property type="project" value="UniProtKB-SubCell"/>
</dbReference>
<evidence type="ECO:0000313" key="16">
    <source>
        <dbReference type="EMBL" id="SFG49840.1"/>
    </source>
</evidence>
<keyword evidence="11 14" id="KW-0665">Pyrimidine biosynthesis</keyword>
<comment type="subunit">
    <text evidence="6">Heterotetramer of 2 PyrK and 2 PyrD type B subunits.</text>
</comment>
<organism evidence="16 17">
    <name type="scientific">Sporolactobacillus nakayamae</name>
    <dbReference type="NCBI Taxonomy" id="269670"/>
    <lineage>
        <taxon>Bacteria</taxon>
        <taxon>Bacillati</taxon>
        <taxon>Bacillota</taxon>
        <taxon>Bacilli</taxon>
        <taxon>Bacillales</taxon>
        <taxon>Sporolactobacillaceae</taxon>
        <taxon>Sporolactobacillus</taxon>
    </lineage>
</organism>
<dbReference type="NCBIfam" id="NF005574">
    <property type="entry name" value="PRK07259.1"/>
    <property type="match status" value="1"/>
</dbReference>
<evidence type="ECO:0000256" key="2">
    <source>
        <dbReference type="ARBA" id="ARBA00003616"/>
    </source>
</evidence>
<feature type="binding site" evidence="14">
    <location>
        <begin position="190"/>
        <end position="191"/>
    </location>
    <ligand>
        <name>substrate</name>
    </ligand>
</feature>
<comment type="catalytic activity">
    <reaction evidence="1">
        <text>(S)-dihydroorotate + fumarate = orotate + succinate</text>
        <dbReference type="Rhea" id="RHEA:30059"/>
        <dbReference type="ChEBI" id="CHEBI:29806"/>
        <dbReference type="ChEBI" id="CHEBI:30031"/>
        <dbReference type="ChEBI" id="CHEBI:30839"/>
        <dbReference type="ChEBI" id="CHEBI:30864"/>
        <dbReference type="EC" id="1.3.98.1"/>
    </reaction>
</comment>
<feature type="binding site" evidence="14">
    <location>
        <position position="125"/>
    </location>
    <ligand>
        <name>FMN</name>
        <dbReference type="ChEBI" id="CHEBI:58210"/>
    </ligand>
</feature>
<dbReference type="InterPro" id="IPR005720">
    <property type="entry name" value="Dihydroorotate_DH_cat"/>
</dbReference>
<dbReference type="PANTHER" id="PTHR48109">
    <property type="entry name" value="DIHYDROOROTATE DEHYDROGENASE (QUINONE), MITOCHONDRIAL-RELATED"/>
    <property type="match status" value="1"/>
</dbReference>
<feature type="binding site" evidence="14">
    <location>
        <begin position="43"/>
        <end position="44"/>
    </location>
    <ligand>
        <name>FMN</name>
        <dbReference type="ChEBI" id="CHEBI:58210"/>
    </ligand>
</feature>
<keyword evidence="9 14" id="KW-0285">Flavoprotein</keyword>
<comment type="subunit">
    <text evidence="7">Homodimer.</text>
</comment>
<gene>
    <name evidence="14" type="primary">pyrD</name>
    <name evidence="16" type="ORF">SAMN02982927_01903</name>
</gene>
<evidence type="ECO:0000256" key="5">
    <source>
        <dbReference type="ARBA" id="ARBA00008008"/>
    </source>
</evidence>
<comment type="subcellular location">
    <subcellularLocation>
        <location evidence="3 14">Cytoplasm</location>
    </subcellularLocation>
</comment>
<evidence type="ECO:0000256" key="4">
    <source>
        <dbReference type="ARBA" id="ARBA00004715"/>
    </source>
</evidence>
<dbReference type="Proteomes" id="UP000198752">
    <property type="component" value="Unassembled WGS sequence"/>
</dbReference>
<feature type="domain" description="Dihydroorotate dehydrogenase catalytic" evidence="15">
    <location>
        <begin position="4"/>
        <end position="284"/>
    </location>
</feature>
<dbReference type="PROSITE" id="PS00912">
    <property type="entry name" value="DHODEHASE_2"/>
    <property type="match status" value="1"/>
</dbReference>
<feature type="active site" description="Nucleophile" evidence="14">
    <location>
        <position position="128"/>
    </location>
</feature>
<dbReference type="InterPro" id="IPR013785">
    <property type="entry name" value="Aldolase_TIM"/>
</dbReference>
<evidence type="ECO:0000256" key="12">
    <source>
        <dbReference type="ARBA" id="ARBA00023002"/>
    </source>
</evidence>
<dbReference type="RefSeq" id="WP_143128447.1">
    <property type="nucleotide sequence ID" value="NZ_FOOY01000011.1"/>
</dbReference>
<evidence type="ECO:0000256" key="10">
    <source>
        <dbReference type="ARBA" id="ARBA00022643"/>
    </source>
</evidence>
<dbReference type="InterPro" id="IPR012135">
    <property type="entry name" value="Dihydroorotate_DH_1_2"/>
</dbReference>
<feature type="binding site" evidence="14">
    <location>
        <position position="43"/>
    </location>
    <ligand>
        <name>substrate</name>
    </ligand>
</feature>
<comment type="caution">
    <text evidence="14">Lacks conserved residue(s) required for the propagation of feature annotation.</text>
</comment>
<dbReference type="Pfam" id="PF01180">
    <property type="entry name" value="DHO_dh"/>
    <property type="match status" value="1"/>
</dbReference>
<evidence type="ECO:0000259" key="15">
    <source>
        <dbReference type="Pfam" id="PF01180"/>
    </source>
</evidence>
<comment type="catalytic activity">
    <reaction evidence="13">
        <text>(S)-dihydroorotate + NAD(+) = orotate + NADH + H(+)</text>
        <dbReference type="Rhea" id="RHEA:13513"/>
        <dbReference type="ChEBI" id="CHEBI:15378"/>
        <dbReference type="ChEBI" id="CHEBI:30839"/>
        <dbReference type="ChEBI" id="CHEBI:30864"/>
        <dbReference type="ChEBI" id="CHEBI:57540"/>
        <dbReference type="ChEBI" id="CHEBI:57945"/>
        <dbReference type="EC" id="1.3.1.14"/>
    </reaction>
</comment>
<keyword evidence="17" id="KW-1185">Reference proteome</keyword>
<accession>A0A1I2SAP7</accession>
<dbReference type="GO" id="GO:1990663">
    <property type="term" value="F:dihydroorotate dehydrogenase (fumarate) activity"/>
    <property type="evidence" value="ECO:0007669"/>
    <property type="project" value="UniProtKB-EC"/>
</dbReference>
<evidence type="ECO:0000256" key="1">
    <source>
        <dbReference type="ARBA" id="ARBA00001694"/>
    </source>
</evidence>
<evidence type="ECO:0000256" key="9">
    <source>
        <dbReference type="ARBA" id="ARBA00022630"/>
    </source>
</evidence>
<evidence type="ECO:0000313" key="17">
    <source>
        <dbReference type="Proteomes" id="UP000198752"/>
    </source>
</evidence>
<dbReference type="HAMAP" id="MF_00224">
    <property type="entry name" value="DHO_dh_type1"/>
    <property type="match status" value="1"/>
</dbReference>
<dbReference type="Gene3D" id="3.20.20.70">
    <property type="entry name" value="Aldolase class I"/>
    <property type="match status" value="1"/>
</dbReference>
<dbReference type="EMBL" id="FOOY01000011">
    <property type="protein sequence ID" value="SFG49840.1"/>
    <property type="molecule type" value="Genomic_DNA"/>
</dbReference>
<name>A0A1I2SAP7_9BACL</name>
<sequence>MTDLSVNIGSLTLQNPVMPASGTFGPELAPLLDINRLGALVPKSVTLSARDGNQTPRICETDGGMINSIGIQSKGVEHYMANILPSYHDFDPPLIASISGETIDEFEQLAARLDKHPDVAALELNISCPNLRDNGQAFGMSAESTFNLLRQVRAATGKPLIAKLTPNVTRIQDIARAAEQGGADALTVANTFLAMAIDTETRKPRIGNIMGGLSGAAVKPLIVRLIFQAHQATNLPIIGSGGIMNGQDAIEMILAGATSVQIGTATFVQPNAMNTITDEITDYLTRHHIDAVTDLIGQVDLR</sequence>
<feature type="binding site" evidence="14">
    <location>
        <position position="215"/>
    </location>
    <ligand>
        <name>FMN</name>
        <dbReference type="ChEBI" id="CHEBI:58210"/>
    </ligand>
</feature>
<comment type="function">
    <text evidence="2">Catalyzes the conversion of dihydroorotate to orotate with NAD(+) as electron acceptor.</text>
</comment>
<evidence type="ECO:0000256" key="3">
    <source>
        <dbReference type="ARBA" id="ARBA00004496"/>
    </source>
</evidence>
<protein>
    <recommendedName>
        <fullName evidence="14">Dihydroorotate dehydrogenase</fullName>
        <shortName evidence="14">DHOD</shortName>
        <shortName evidence="14">DHODase</shortName>
        <shortName evidence="14">DHOdehase</shortName>
        <ecNumber evidence="14">1.3.-.-</ecNumber>
    </recommendedName>
</protein>
<dbReference type="GO" id="GO:0004589">
    <property type="term" value="F:dihydroorotate dehydrogenase (NAD+) activity"/>
    <property type="evidence" value="ECO:0007669"/>
    <property type="project" value="UniProtKB-EC"/>
</dbReference>
<dbReference type="CDD" id="cd04740">
    <property type="entry name" value="DHOD_1B_like"/>
    <property type="match status" value="1"/>
</dbReference>
<dbReference type="AlphaFoldDB" id="A0A1I2SAP7"/>
<evidence type="ECO:0000256" key="13">
    <source>
        <dbReference type="ARBA" id="ARBA00048996"/>
    </source>
</evidence>
<feature type="binding site" evidence="14">
    <location>
        <position position="21"/>
    </location>
    <ligand>
        <name>FMN</name>
        <dbReference type="ChEBI" id="CHEBI:58210"/>
    </ligand>
</feature>
<dbReference type="InterPro" id="IPR050074">
    <property type="entry name" value="DHO_dehydrogenase"/>
</dbReference>